<comment type="catalytic activity">
    <reaction evidence="1 21">
        <text>(6S)-5-methyl-5,6,7,8-tetrahydrofolate + L-homocysteine = (6S)-5,6,7,8-tetrahydrofolate + L-methionine</text>
        <dbReference type="Rhea" id="RHEA:11172"/>
        <dbReference type="ChEBI" id="CHEBI:18608"/>
        <dbReference type="ChEBI" id="CHEBI:57453"/>
        <dbReference type="ChEBI" id="CHEBI:57844"/>
        <dbReference type="ChEBI" id="CHEBI:58199"/>
        <dbReference type="EC" id="2.1.1.13"/>
    </reaction>
</comment>
<evidence type="ECO:0000256" key="1">
    <source>
        <dbReference type="ARBA" id="ARBA00001700"/>
    </source>
</evidence>
<dbReference type="Pfam" id="PF00809">
    <property type="entry name" value="Pterin_bind"/>
    <property type="match status" value="1"/>
</dbReference>
<dbReference type="Gene3D" id="1.10.1240.10">
    <property type="entry name" value="Methionine synthase domain"/>
    <property type="match status" value="1"/>
</dbReference>
<feature type="binding site" evidence="23">
    <location>
        <position position="871"/>
    </location>
    <ligand>
        <name>methylcob(III)alamin</name>
        <dbReference type="ChEBI" id="CHEBI:28115"/>
    </ligand>
</feature>
<feature type="domain" description="AdoMet activation" evidence="27">
    <location>
        <begin position="907"/>
        <end position="1241"/>
    </location>
</feature>
<evidence type="ECO:0000256" key="18">
    <source>
        <dbReference type="ARBA" id="ARBA00025552"/>
    </source>
</evidence>
<keyword evidence="16 21" id="KW-0486">Methionine biosynthesis</keyword>
<evidence type="ECO:0000256" key="9">
    <source>
        <dbReference type="ARBA" id="ARBA00022605"/>
    </source>
</evidence>
<dbReference type="SUPFAM" id="SSF51717">
    <property type="entry name" value="Dihydropteroate synthetase-like"/>
    <property type="match status" value="1"/>
</dbReference>
<dbReference type="GO" id="GO:0008270">
    <property type="term" value="F:zinc ion binding"/>
    <property type="evidence" value="ECO:0007669"/>
    <property type="project" value="UniProtKB-UniRule"/>
</dbReference>
<feature type="binding site" evidence="23">
    <location>
        <position position="815"/>
    </location>
    <ligand>
        <name>methylcob(III)alamin</name>
        <dbReference type="ChEBI" id="CHEBI:28115"/>
    </ligand>
</feature>
<dbReference type="AlphaFoldDB" id="A0A0C2CY62"/>
<keyword evidence="17 21" id="KW-0170">Cobalt</keyword>
<dbReference type="InterPro" id="IPR036594">
    <property type="entry name" value="Meth_synthase_dom"/>
</dbReference>
<evidence type="ECO:0000256" key="14">
    <source>
        <dbReference type="ARBA" id="ARBA00022737"/>
    </source>
</evidence>
<dbReference type="InterPro" id="IPR004223">
    <property type="entry name" value="VitB12-dep_Met_synth_activ_dom"/>
</dbReference>
<evidence type="ECO:0000256" key="13">
    <source>
        <dbReference type="ARBA" id="ARBA00022723"/>
    </source>
</evidence>
<dbReference type="InterPro" id="IPR033706">
    <property type="entry name" value="Met_synthase_B12-bd"/>
</dbReference>
<dbReference type="Gene3D" id="3.20.20.330">
    <property type="entry name" value="Homocysteine-binding-like domain"/>
    <property type="match status" value="1"/>
</dbReference>
<dbReference type="Pfam" id="PF02574">
    <property type="entry name" value="S-methyl_trans"/>
    <property type="match status" value="1"/>
</dbReference>
<evidence type="ECO:0000256" key="11">
    <source>
        <dbReference type="ARBA" id="ARBA00022679"/>
    </source>
</evidence>
<feature type="domain" description="Hcy-binding" evidence="25">
    <location>
        <begin position="12"/>
        <end position="330"/>
    </location>
</feature>
<dbReference type="GO" id="GO:0008705">
    <property type="term" value="F:methionine synthase activity"/>
    <property type="evidence" value="ECO:0007669"/>
    <property type="project" value="UniProtKB-UniRule"/>
</dbReference>
<dbReference type="FunFam" id="3.20.20.330:FF:000001">
    <property type="entry name" value="Methionine synthase"/>
    <property type="match status" value="1"/>
</dbReference>
<evidence type="ECO:0000256" key="16">
    <source>
        <dbReference type="ARBA" id="ARBA00023167"/>
    </source>
</evidence>
<dbReference type="PANTHER" id="PTHR45833">
    <property type="entry name" value="METHIONINE SYNTHASE"/>
    <property type="match status" value="1"/>
</dbReference>
<comment type="pathway">
    <text evidence="4 21">Amino-acid biosynthesis; L-methionine biosynthesis via de novo pathway; L-methionine from L-homocysteine (MetH route): step 1/1.</text>
</comment>
<dbReference type="PROSITE" id="PS50970">
    <property type="entry name" value="HCY"/>
    <property type="match status" value="1"/>
</dbReference>
<dbReference type="EC" id="2.1.1.13" evidence="6 20"/>
<feature type="binding site" evidence="22 24">
    <location>
        <position position="316"/>
    </location>
    <ligand>
        <name>Zn(2+)</name>
        <dbReference type="ChEBI" id="CHEBI:29105"/>
    </ligand>
</feature>
<dbReference type="NCBIfam" id="TIGR02082">
    <property type="entry name" value="metH"/>
    <property type="match status" value="1"/>
</dbReference>
<dbReference type="InterPro" id="IPR036589">
    <property type="entry name" value="HCY_dom_sf"/>
</dbReference>
<feature type="binding site" evidence="23">
    <location>
        <begin position="767"/>
        <end position="771"/>
    </location>
    <ligand>
        <name>methylcob(III)alamin</name>
        <dbReference type="ChEBI" id="CHEBI:28115"/>
    </ligand>
</feature>
<dbReference type="EMBL" id="JMCC02000045">
    <property type="protein sequence ID" value="KIG15931.1"/>
    <property type="molecule type" value="Genomic_DNA"/>
</dbReference>
<accession>A0A0C2CY62</accession>
<dbReference type="Gene3D" id="3.20.20.20">
    <property type="entry name" value="Dihydropteroate synthase-like"/>
    <property type="match status" value="1"/>
</dbReference>
<evidence type="ECO:0000256" key="10">
    <source>
        <dbReference type="ARBA" id="ARBA00022628"/>
    </source>
</evidence>
<comment type="function">
    <text evidence="18 21">Catalyzes the transfer of a methyl group from methyl-cobalamin to homocysteine, yielding enzyme-bound cob(I)alamin and methionine. Subsequently, remethylates the cofactor using methyltetrahydrofolate.</text>
</comment>
<evidence type="ECO:0000256" key="5">
    <source>
        <dbReference type="ARBA" id="ARBA00010398"/>
    </source>
</evidence>
<evidence type="ECO:0000256" key="17">
    <source>
        <dbReference type="ARBA" id="ARBA00023285"/>
    </source>
</evidence>
<protein>
    <recommendedName>
        <fullName evidence="7 20">Methionine synthase</fullName>
        <ecNumber evidence="6 20">2.1.1.13</ecNumber>
    </recommendedName>
    <alternativeName>
        <fullName evidence="19 21">5-methyltetrahydrofolate--homocysteine methyltransferase</fullName>
    </alternativeName>
</protein>
<sequence>MTTRIPARLDRIATLRDLLDKRIVMLDGAMGTLLQGHNLVEADYRGERFASHERPLIGNNDLLSLTRPDIVRAAHKTYFDAGADIVETNSFTSTSIAQADYGLETLARELSRESARLAREVADACWTQERPRFVAGAIGPTNRTLSLSPDVEDPAYRAIDYKTLRAAYVEQIHGLLEGGVDVLLFETIIDTLNVKAAIMAAFDVFDATGDEVPIMISGTVTDRSGRILSGQTMEAFWRSVTHARPISVGLNCALGAAAMRPYVSELAELADCAVSCYPNAGLPNAFGEYDELPEQTAAELHEFADSGLVNIVGGCCGTTPMHVSAIAALVRGLAPRRLPDRSSDSIVLRNESYYSGLEPLTIGRDTGFVMIGERTNVTGSAKFAKLIRANDYDRALNVAISQVRNGANIIDVNMDEGMLDSEQVMRTFLNLIGSEPEVARVPIMIDSSKWSVITAGLECVQGKAIVNSISLKEGEADFLAKATVVKRHGAAVVVMAFDEQGQADTAARKLEICKRAYDLLTGTLGFDPHDIIFDPNVLAIATGIPEHDRFALEFIEGAKLIKAACPGVRISGGISNLSFSFRGNDPVREAMHSAFLFHAIKAGLDMGIVNAGQLEVYENIEPELRERVEDVLFVRREDATDRLIELAERFKGKKKSNVLDETWREQGVAKRIEHALVRGITDYIEADTEEARQTFARPLEVIEGPLMDGMRVVGDLFGSGKMFLPQVVKSARVMKRAVAYLMPFMEAEQDGGKLEPAGKIVLATVKGDVHDIGKNIVAVVLRCNNYEVIDLGVMVSAQTILDSAREHGVDMIGLSGLITPSLDEMVHVAKEMQRQKFELPLLIGGATTSRQHTAVKVAPCFEQPTVHVLDASRVVNVVSDLLDVDRRRAMDIRNREEQQELRELHKRKRQNPLTPLVRARRSAPKLEFLPEDLATPRAIGRQVITDVSLAQVAEYIDWTFFFTAWDLRGVYPKILQHEKYGEAARELFAHGKELLAELIRSDKLGLRAVQGFWPANSDGDDIVLWQPDAVGERELTRFCMLRQQQQRGGKEGEAKVYRSLADFVAPIDSGLVDHVGAFACTAGIHADAIAAEYADALDDYRSIMVKALADRLAEAYAELLHERARRSWYAPDERMSNEQRIAEGYRGIRPAFGYPACPDHTEKAKLFALLDAPEQGIALTESFAMTPGASVSGIYLGHPDSRYFTLGKIALDQVEDYAKRKRMSVTEIERWLGPNLGYEDEAPAATG</sequence>
<dbReference type="InterPro" id="IPR037010">
    <property type="entry name" value="VitB12-dep_Met_synth_activ_sf"/>
</dbReference>
<dbReference type="GO" id="GO:0046653">
    <property type="term" value="P:tetrahydrofolate metabolic process"/>
    <property type="evidence" value="ECO:0007669"/>
    <property type="project" value="TreeGrafter"/>
</dbReference>
<dbReference type="PROSITE" id="PS51337">
    <property type="entry name" value="B12_BINDING_NTER"/>
    <property type="match status" value="1"/>
</dbReference>
<comment type="caution">
    <text evidence="30">The sequence shown here is derived from an EMBL/GenBank/DDBJ whole genome shotgun (WGS) entry which is preliminary data.</text>
</comment>
<evidence type="ECO:0000256" key="23">
    <source>
        <dbReference type="PIRSR" id="PIRSR000381-2"/>
    </source>
</evidence>
<dbReference type="InterPro" id="IPR000489">
    <property type="entry name" value="Pterin-binding_dom"/>
</dbReference>
<comment type="cofactor">
    <cofactor evidence="2 21 24">
        <name>Zn(2+)</name>
        <dbReference type="ChEBI" id="CHEBI:29105"/>
    </cofactor>
</comment>
<keyword evidence="10 21" id="KW-0846">Cobalamin</keyword>
<dbReference type="PROSITE" id="PS51332">
    <property type="entry name" value="B12_BINDING"/>
    <property type="match status" value="1"/>
</dbReference>
<evidence type="ECO:0000259" key="27">
    <source>
        <dbReference type="PROSITE" id="PS50974"/>
    </source>
</evidence>
<dbReference type="UniPathway" id="UPA00051">
    <property type="reaction ID" value="UER00081"/>
</dbReference>
<dbReference type="FunFam" id="1.10.1240.10:FF:000001">
    <property type="entry name" value="Methionine synthase"/>
    <property type="match status" value="1"/>
</dbReference>
<evidence type="ECO:0000313" key="31">
    <source>
        <dbReference type="Proteomes" id="UP000031599"/>
    </source>
</evidence>
<dbReference type="FunFam" id="3.40.50.280:FF:000001">
    <property type="entry name" value="Methionine synthase"/>
    <property type="match status" value="1"/>
</dbReference>
<dbReference type="PANTHER" id="PTHR45833:SF1">
    <property type="entry name" value="METHIONINE SYNTHASE"/>
    <property type="match status" value="1"/>
</dbReference>
<evidence type="ECO:0000256" key="19">
    <source>
        <dbReference type="ARBA" id="ARBA00031040"/>
    </source>
</evidence>
<dbReference type="Gene3D" id="1.10.288.10">
    <property type="entry name" value="Cobalamin-dependent Methionine Synthase, domain 2"/>
    <property type="match status" value="1"/>
</dbReference>
<proteinExistence type="inferred from homology"/>
<dbReference type="Gene3D" id="3.10.196.10">
    <property type="entry name" value="Vitamin B12-dependent methionine synthase, activation domain"/>
    <property type="match status" value="1"/>
</dbReference>
<evidence type="ECO:0000256" key="7">
    <source>
        <dbReference type="ARBA" id="ARBA00013998"/>
    </source>
</evidence>
<comment type="cofactor">
    <cofactor evidence="3 21 22">
        <name>methylcob(III)alamin</name>
        <dbReference type="ChEBI" id="CHEBI:28115"/>
    </cofactor>
</comment>
<dbReference type="GO" id="GO:0050667">
    <property type="term" value="P:homocysteine metabolic process"/>
    <property type="evidence" value="ECO:0007669"/>
    <property type="project" value="TreeGrafter"/>
</dbReference>
<keyword evidence="11 21" id="KW-0808">Transferase</keyword>
<gene>
    <name evidence="30" type="ORF">DB30_05122</name>
</gene>
<evidence type="ECO:0000256" key="3">
    <source>
        <dbReference type="ARBA" id="ARBA00001956"/>
    </source>
</evidence>
<evidence type="ECO:0000256" key="22">
    <source>
        <dbReference type="PIRSR" id="PIRSR000381-1"/>
    </source>
</evidence>
<feature type="domain" description="B12-binding N-terminal" evidence="29">
    <location>
        <begin position="659"/>
        <end position="753"/>
    </location>
</feature>
<feature type="domain" description="B12-binding" evidence="28">
    <location>
        <begin position="757"/>
        <end position="892"/>
    </location>
</feature>
<evidence type="ECO:0000259" key="25">
    <source>
        <dbReference type="PROSITE" id="PS50970"/>
    </source>
</evidence>
<evidence type="ECO:0000256" key="4">
    <source>
        <dbReference type="ARBA" id="ARBA00005178"/>
    </source>
</evidence>
<dbReference type="GO" id="GO:0032259">
    <property type="term" value="P:methylation"/>
    <property type="evidence" value="ECO:0007669"/>
    <property type="project" value="UniProtKB-KW"/>
</dbReference>
<name>A0A0C2CY62_9BACT</name>
<dbReference type="InterPro" id="IPR050554">
    <property type="entry name" value="Met_Synthase/Corrinoid"/>
</dbReference>
<dbReference type="FunFam" id="3.20.20.20:FF:000002">
    <property type="entry name" value="Methionine synthase"/>
    <property type="match status" value="1"/>
</dbReference>
<dbReference type="PROSITE" id="PS50974">
    <property type="entry name" value="ADOMET_ACTIVATION"/>
    <property type="match status" value="1"/>
</dbReference>
<evidence type="ECO:0000313" key="30">
    <source>
        <dbReference type="EMBL" id="KIG15931.1"/>
    </source>
</evidence>
<evidence type="ECO:0000256" key="15">
    <source>
        <dbReference type="ARBA" id="ARBA00022833"/>
    </source>
</evidence>
<dbReference type="SUPFAM" id="SSF56507">
    <property type="entry name" value="Methionine synthase activation domain-like"/>
    <property type="match status" value="1"/>
</dbReference>
<dbReference type="Gene3D" id="3.40.50.280">
    <property type="entry name" value="Cobalamin-binding domain"/>
    <property type="match status" value="1"/>
</dbReference>
<dbReference type="PIRSF" id="PIRSF000381">
    <property type="entry name" value="MetH"/>
    <property type="match status" value="1"/>
</dbReference>
<keyword evidence="13 21" id="KW-0479">Metal-binding</keyword>
<evidence type="ECO:0000259" key="26">
    <source>
        <dbReference type="PROSITE" id="PS50972"/>
    </source>
</evidence>
<dbReference type="Pfam" id="PF02607">
    <property type="entry name" value="B12-binding_2"/>
    <property type="match status" value="1"/>
</dbReference>
<dbReference type="InterPro" id="IPR036724">
    <property type="entry name" value="Cobalamin-bd_sf"/>
</dbReference>
<dbReference type="SUPFAM" id="SSF82282">
    <property type="entry name" value="Homocysteine S-methyltransferase"/>
    <property type="match status" value="1"/>
</dbReference>
<feature type="domain" description="Pterin-binding" evidence="26">
    <location>
        <begin position="368"/>
        <end position="629"/>
    </location>
</feature>
<dbReference type="CDD" id="cd02069">
    <property type="entry name" value="methionine_synthase_B12_BD"/>
    <property type="match status" value="1"/>
</dbReference>
<feature type="binding site" evidence="23">
    <location>
        <position position="819"/>
    </location>
    <ligand>
        <name>methylcob(III)alamin</name>
        <dbReference type="ChEBI" id="CHEBI:28115"/>
    </ligand>
</feature>
<keyword evidence="14" id="KW-0677">Repeat</keyword>
<dbReference type="Pfam" id="PF02310">
    <property type="entry name" value="B12-binding"/>
    <property type="match status" value="1"/>
</dbReference>
<dbReference type="InterPro" id="IPR003726">
    <property type="entry name" value="HCY_dom"/>
</dbReference>
<dbReference type="NCBIfam" id="NF007024">
    <property type="entry name" value="PRK09490.1"/>
    <property type="match status" value="1"/>
</dbReference>
<feature type="binding site" evidence="23">
    <location>
        <position position="703"/>
    </location>
    <ligand>
        <name>methylcob(III)alamin</name>
        <dbReference type="ChEBI" id="CHEBI:28115"/>
    </ligand>
</feature>
<evidence type="ECO:0000256" key="6">
    <source>
        <dbReference type="ARBA" id="ARBA00012032"/>
    </source>
</evidence>
<feature type="binding site" description="axial binding residue" evidence="22">
    <location>
        <position position="770"/>
    </location>
    <ligand>
        <name>methylcob(III)alamin</name>
        <dbReference type="ChEBI" id="CHEBI:28115"/>
    </ligand>
    <ligandPart>
        <name>Co</name>
        <dbReference type="ChEBI" id="CHEBI:27638"/>
    </ligandPart>
</feature>
<keyword evidence="9 21" id="KW-0028">Amino-acid biosynthesis</keyword>
<dbReference type="SUPFAM" id="SSF47644">
    <property type="entry name" value="Methionine synthase domain"/>
    <property type="match status" value="1"/>
</dbReference>
<keyword evidence="8 21" id="KW-0489">Methyltransferase</keyword>
<evidence type="ECO:0000259" key="29">
    <source>
        <dbReference type="PROSITE" id="PS51337"/>
    </source>
</evidence>
<feature type="binding site" evidence="23">
    <location>
        <begin position="1203"/>
        <end position="1204"/>
    </location>
    <ligand>
        <name>S-adenosyl-L-methionine</name>
        <dbReference type="ChEBI" id="CHEBI:59789"/>
    </ligand>
</feature>
<evidence type="ECO:0000256" key="21">
    <source>
        <dbReference type="PIRNR" id="PIRNR000381"/>
    </source>
</evidence>
<dbReference type="InterPro" id="IPR006158">
    <property type="entry name" value="Cobalamin-bd"/>
</dbReference>
<dbReference type="Pfam" id="PF02965">
    <property type="entry name" value="Met_synt_B12"/>
    <property type="match status" value="1"/>
</dbReference>
<dbReference type="InterPro" id="IPR011005">
    <property type="entry name" value="Dihydropteroate_synth-like_sf"/>
</dbReference>
<dbReference type="RefSeq" id="WP_276204365.1">
    <property type="nucleotide sequence ID" value="NZ_JMCC02000045.1"/>
</dbReference>
<feature type="binding site" evidence="22 24">
    <location>
        <position position="315"/>
    </location>
    <ligand>
        <name>Zn(2+)</name>
        <dbReference type="ChEBI" id="CHEBI:29105"/>
    </ligand>
</feature>
<keyword evidence="15 21" id="KW-0862">Zinc</keyword>
<evidence type="ECO:0000259" key="28">
    <source>
        <dbReference type="PROSITE" id="PS51332"/>
    </source>
</evidence>
<reference evidence="30 31" key="1">
    <citation type="submission" date="2014-12" db="EMBL/GenBank/DDBJ databases">
        <title>Genome assembly of Enhygromyxa salina DSM 15201.</title>
        <authorList>
            <person name="Sharma G."/>
            <person name="Subramanian S."/>
        </authorList>
    </citation>
    <scope>NUCLEOTIDE SEQUENCE [LARGE SCALE GENOMIC DNA]</scope>
    <source>
        <strain evidence="30 31">DSM 15201</strain>
    </source>
</reference>
<dbReference type="GO" id="GO:0005829">
    <property type="term" value="C:cytosol"/>
    <property type="evidence" value="ECO:0007669"/>
    <property type="project" value="TreeGrafter"/>
</dbReference>
<comment type="similarity">
    <text evidence="5">Belongs to the vitamin-B12 dependent methionine synthase family.</text>
</comment>
<dbReference type="CDD" id="cd00740">
    <property type="entry name" value="MeTr"/>
    <property type="match status" value="1"/>
</dbReference>
<feature type="binding site" evidence="22 24">
    <location>
        <position position="252"/>
    </location>
    <ligand>
        <name>Zn(2+)</name>
        <dbReference type="ChEBI" id="CHEBI:29105"/>
    </ligand>
</feature>
<dbReference type="InterPro" id="IPR011822">
    <property type="entry name" value="MetH"/>
</dbReference>
<dbReference type="Proteomes" id="UP000031599">
    <property type="component" value="Unassembled WGS sequence"/>
</dbReference>
<dbReference type="InterPro" id="IPR003759">
    <property type="entry name" value="Cbl-bd_cap"/>
</dbReference>
<evidence type="ECO:0000256" key="2">
    <source>
        <dbReference type="ARBA" id="ARBA00001947"/>
    </source>
</evidence>
<evidence type="ECO:0000256" key="12">
    <source>
        <dbReference type="ARBA" id="ARBA00022691"/>
    </source>
</evidence>
<feature type="binding site" evidence="23">
    <location>
        <position position="1149"/>
    </location>
    <ligand>
        <name>S-adenosyl-L-methionine</name>
        <dbReference type="ChEBI" id="CHEBI:59789"/>
    </ligand>
</feature>
<dbReference type="GO" id="GO:0031419">
    <property type="term" value="F:cobalamin binding"/>
    <property type="evidence" value="ECO:0007669"/>
    <property type="project" value="UniProtKB-UniRule"/>
</dbReference>
<dbReference type="SUPFAM" id="SSF52242">
    <property type="entry name" value="Cobalamin (vitamin B12)-binding domain"/>
    <property type="match status" value="1"/>
</dbReference>
<evidence type="ECO:0000256" key="8">
    <source>
        <dbReference type="ARBA" id="ARBA00022603"/>
    </source>
</evidence>
<keyword evidence="12 21" id="KW-0949">S-adenosyl-L-methionine</keyword>
<evidence type="ECO:0000256" key="24">
    <source>
        <dbReference type="PROSITE-ProRule" id="PRU00333"/>
    </source>
</evidence>
<organism evidence="30 31">
    <name type="scientific">Enhygromyxa salina</name>
    <dbReference type="NCBI Taxonomy" id="215803"/>
    <lineage>
        <taxon>Bacteria</taxon>
        <taxon>Pseudomonadati</taxon>
        <taxon>Myxococcota</taxon>
        <taxon>Polyangia</taxon>
        <taxon>Nannocystales</taxon>
        <taxon>Nannocystaceae</taxon>
        <taxon>Enhygromyxa</taxon>
    </lineage>
</organism>
<dbReference type="PROSITE" id="PS50972">
    <property type="entry name" value="PTERIN_BINDING"/>
    <property type="match status" value="1"/>
</dbReference>
<comment type="domain">
    <text evidence="21">Modular enzyme with four functionally distinct domains. The isolated Hcy-binding domain catalyzes methyl transfer from free methylcobalamin to homocysteine. The Hcy-binding domain in association with the pterin-binding domain catalyzes the methylation of cob(I)alamin by methyltetrahydrofolate and the methylation of homocysteine. The B12-binding domain binds the cofactor. The AdoMet activation domain binds S-adenosyl-L-methionine. Under aerobic conditions cob(I)alamin can be converted to inactive cob(II)alamin. Reductive methylation by S-adenosyl-L-methionine and flavodoxin regenerates methylcobalamin.</text>
</comment>
<evidence type="ECO:0000256" key="20">
    <source>
        <dbReference type="NCBIfam" id="TIGR02082"/>
    </source>
</evidence>
<dbReference type="SMART" id="SM01018">
    <property type="entry name" value="B12-binding_2"/>
    <property type="match status" value="1"/>
</dbReference>
<feature type="binding site" evidence="23">
    <location>
        <position position="957"/>
    </location>
    <ligand>
        <name>S-adenosyl-L-methionine</name>
        <dbReference type="ChEBI" id="CHEBI:59789"/>
    </ligand>
</feature>